<dbReference type="InterPro" id="IPR033412">
    <property type="entry name" value="PFOR_II"/>
</dbReference>
<dbReference type="FunFam" id="3.40.50.970:FF:000022">
    <property type="entry name" value="2-oxoglutarate ferredoxin oxidoreductase alpha subunit"/>
    <property type="match status" value="1"/>
</dbReference>
<reference evidence="5 6" key="1">
    <citation type="submission" date="2012-06" db="EMBL/GenBank/DDBJ databases">
        <title>The complete chromosome of genome of Turneriella parva DSM 21527.</title>
        <authorList>
            <consortium name="US DOE Joint Genome Institute (JGI-PGF)"/>
            <person name="Lucas S."/>
            <person name="Han J."/>
            <person name="Lapidus A."/>
            <person name="Bruce D."/>
            <person name="Goodwin L."/>
            <person name="Pitluck S."/>
            <person name="Peters L."/>
            <person name="Kyrpides N."/>
            <person name="Mavromatis K."/>
            <person name="Ivanova N."/>
            <person name="Mikhailova N."/>
            <person name="Chertkov O."/>
            <person name="Detter J.C."/>
            <person name="Tapia R."/>
            <person name="Han C."/>
            <person name="Land M."/>
            <person name="Hauser L."/>
            <person name="Markowitz V."/>
            <person name="Cheng J.-F."/>
            <person name="Hugenholtz P."/>
            <person name="Woyke T."/>
            <person name="Wu D."/>
            <person name="Gronow S."/>
            <person name="Wellnitz S."/>
            <person name="Brambilla E."/>
            <person name="Klenk H.-P."/>
            <person name="Eisen J.A."/>
        </authorList>
    </citation>
    <scope>NUCLEOTIDE SEQUENCE [LARGE SCALE GENOMIC DNA]</scope>
    <source>
        <strain evidence="6">ATCC BAA-1111 / DSM 21527 / NCTC 11395 / H</strain>
    </source>
</reference>
<dbReference type="Pfam" id="PF01855">
    <property type="entry name" value="POR_N"/>
    <property type="match status" value="1"/>
</dbReference>
<dbReference type="NCBIfam" id="TIGR03710">
    <property type="entry name" value="OAFO_sf"/>
    <property type="match status" value="1"/>
</dbReference>
<name>I4B6T2_TURPD</name>
<dbReference type="Gene3D" id="3.40.50.920">
    <property type="match status" value="1"/>
</dbReference>
<dbReference type="InterPro" id="IPR009014">
    <property type="entry name" value="Transketo_C/PFOR_II"/>
</dbReference>
<dbReference type="GO" id="GO:0006979">
    <property type="term" value="P:response to oxidative stress"/>
    <property type="evidence" value="ECO:0007669"/>
    <property type="project" value="TreeGrafter"/>
</dbReference>
<keyword evidence="6" id="KW-1185">Reference proteome</keyword>
<dbReference type="Gene3D" id="3.40.920.10">
    <property type="entry name" value="Pyruvate-ferredoxin oxidoreductase, PFOR, domain III"/>
    <property type="match status" value="1"/>
</dbReference>
<dbReference type="InterPro" id="IPR002869">
    <property type="entry name" value="Pyrv_flavodox_OxRed_cen"/>
</dbReference>
<evidence type="ECO:0000259" key="4">
    <source>
        <dbReference type="Pfam" id="PF17147"/>
    </source>
</evidence>
<evidence type="ECO:0000256" key="1">
    <source>
        <dbReference type="ARBA" id="ARBA00023002"/>
    </source>
</evidence>
<accession>I4B6T2</accession>
<dbReference type="AlphaFoldDB" id="I4B6T2"/>
<evidence type="ECO:0000313" key="6">
    <source>
        <dbReference type="Proteomes" id="UP000006048"/>
    </source>
</evidence>
<evidence type="ECO:0000313" key="5">
    <source>
        <dbReference type="EMBL" id="AFM12989.1"/>
    </source>
</evidence>
<dbReference type="HOGENOM" id="CLU_017038_1_0_12"/>
<dbReference type="CDD" id="cd07034">
    <property type="entry name" value="TPP_PYR_PFOR_IOR-alpha_like"/>
    <property type="match status" value="1"/>
</dbReference>
<dbReference type="Pfam" id="PF17147">
    <property type="entry name" value="PFOR_II"/>
    <property type="match status" value="1"/>
</dbReference>
<dbReference type="EMBL" id="CP002959">
    <property type="protein sequence ID" value="AFM12989.1"/>
    <property type="molecule type" value="Genomic_DNA"/>
</dbReference>
<feature type="domain" description="Pyruvate flavodoxin/ferredoxin oxidoreductase pyrimidine binding" evidence="3">
    <location>
        <begin position="266"/>
        <end position="479"/>
    </location>
</feature>
<proteinExistence type="predicted"/>
<dbReference type="PANTHER" id="PTHR32154:SF20">
    <property type="entry name" value="2-OXOGLUTARATE OXIDOREDUCTASE SUBUNIT KORA"/>
    <property type="match status" value="1"/>
</dbReference>
<dbReference type="GO" id="GO:0016903">
    <property type="term" value="F:oxidoreductase activity, acting on the aldehyde or oxo group of donors"/>
    <property type="evidence" value="ECO:0007669"/>
    <property type="project" value="InterPro"/>
</dbReference>
<keyword evidence="1" id="KW-0560">Oxidoreductase</keyword>
<dbReference type="InterPro" id="IPR050722">
    <property type="entry name" value="Pyruvate:ferred/Flavod_OxRd"/>
</dbReference>
<dbReference type="PANTHER" id="PTHR32154">
    <property type="entry name" value="PYRUVATE-FLAVODOXIN OXIDOREDUCTASE-RELATED"/>
    <property type="match status" value="1"/>
</dbReference>
<dbReference type="KEGG" id="tpx:Turpa_2346"/>
<dbReference type="InterPro" id="IPR022367">
    <property type="entry name" value="2-oxoacid/accept_OxRdtase_asu"/>
</dbReference>
<dbReference type="Proteomes" id="UP000006048">
    <property type="component" value="Chromosome"/>
</dbReference>
<dbReference type="PATRIC" id="fig|869212.3.peg.2360"/>
<dbReference type="RefSeq" id="WP_014803495.1">
    <property type="nucleotide sequence ID" value="NC_018020.1"/>
</dbReference>
<dbReference type="STRING" id="869212.Turpa_2346"/>
<organism evidence="5 6">
    <name type="scientific">Turneriella parva (strain ATCC BAA-1111 / DSM 21527 / NCTC 11395 / H)</name>
    <name type="common">Leptospira parva</name>
    <dbReference type="NCBI Taxonomy" id="869212"/>
    <lineage>
        <taxon>Bacteria</taxon>
        <taxon>Pseudomonadati</taxon>
        <taxon>Spirochaetota</taxon>
        <taxon>Spirochaetia</taxon>
        <taxon>Leptospirales</taxon>
        <taxon>Leptospiraceae</taxon>
        <taxon>Turneriella</taxon>
    </lineage>
</organism>
<evidence type="ECO:0000259" key="3">
    <source>
        <dbReference type="Pfam" id="PF01855"/>
    </source>
</evidence>
<evidence type="ECO:0000259" key="2">
    <source>
        <dbReference type="Pfam" id="PF01558"/>
    </source>
</evidence>
<dbReference type="InterPro" id="IPR029061">
    <property type="entry name" value="THDP-binding"/>
</dbReference>
<feature type="domain" description="Pyruvate/ketoisovalerate oxidoreductase catalytic" evidence="2">
    <location>
        <begin position="27"/>
        <end position="216"/>
    </location>
</feature>
<gene>
    <name evidence="5" type="ordered locus">Turpa_2346</name>
</gene>
<dbReference type="SUPFAM" id="SSF52518">
    <property type="entry name" value="Thiamin diphosphate-binding fold (THDP-binding)"/>
    <property type="match status" value="1"/>
</dbReference>
<feature type="domain" description="Pyruvate:ferredoxin oxidoreductase core" evidence="4">
    <location>
        <begin position="522"/>
        <end position="587"/>
    </location>
</feature>
<dbReference type="SUPFAM" id="SSF52922">
    <property type="entry name" value="TK C-terminal domain-like"/>
    <property type="match status" value="1"/>
</dbReference>
<dbReference type="InterPro" id="IPR002880">
    <property type="entry name" value="Pyrv_Fd/Flavodoxin_OxRdtase_N"/>
</dbReference>
<sequence length="620" mass="68126">MQAEITQSAKSKKTLHGATVRFTGDSGDGMQLVGAQFTSVTGLAGNDVMTFPDFPAEIRAPQGTTAGVSGFQVHFGDHHIYTPGDKVDVLVAMNPAALKANLKDLRERGVLLVNSDEFDEKNLTKVDYKSNPLDDEALKEKYRLIAAPITESTRRALAESGLTTKEIDRCKNFFALGLTYWMYQRDIEKTKKWLEQQFAKKPHLAKANIQVLEAGYHFAETTELFDVSYEITKAKFEPGTYRNITGNSALALGLVAATDLSGLPALYAGYPITPASDILHEIAKYKNFNIKTFQTEDEIAAICAALGASYGGSLGITASSGPGIALKSEAINLAVMTELPVVIIDVQRGGPSTGMPTKNEQTDLLMALYGRNGESPVPVVAAASPSDCFDAAIEATRIALKFMTPVFLLSDAYIANSSEPWKLPEVENLPEIETNKIERGESREGFKVYGRDPETLARRWPIPGTPGFEHRIGGIEKDENGNINYDPDNHDKMVNLRQAKINKIADFIPELTAFPEQKGGLLVLGWGSTYGAIREAVLRVRSQGFSVSHAHLKYLNPFPRNIEKVLRSFEKVLIPELNMGQLALLIRGKYLVPATQYNKVRGRPFGIEELEQVIIDTLKK</sequence>
<dbReference type="Pfam" id="PF01558">
    <property type="entry name" value="POR"/>
    <property type="match status" value="1"/>
</dbReference>
<dbReference type="SUPFAM" id="SSF53323">
    <property type="entry name" value="Pyruvate-ferredoxin oxidoreductase, PFOR, domain III"/>
    <property type="match status" value="1"/>
</dbReference>
<protein>
    <submittedName>
        <fullName evidence="5">2-oxoacid:acceptor oxidoreductase, alpha subunit</fullName>
    </submittedName>
</protein>
<dbReference type="OrthoDB" id="9794954at2"/>
<dbReference type="InterPro" id="IPR019752">
    <property type="entry name" value="Pyrv/ketoisovalerate_OxRed_cat"/>
</dbReference>
<dbReference type="Gene3D" id="3.40.50.970">
    <property type="match status" value="1"/>
</dbReference>